<sequence length="132" mass="14932">MYKLIIGNIRISVLNDQLERQQAIHAANEAINTAKRNGKLLSHIEIDADETGCVDVKITEKANLRSSRKTIRQSMLDGIQAAVHEKLYPAANSFANSEIWFDDETGQQWHGSEVENAREQLMAHFADWVKTI</sequence>
<evidence type="ECO:0000313" key="2">
    <source>
        <dbReference type="Proteomes" id="UP000003240"/>
    </source>
</evidence>
<keyword evidence="2" id="KW-1185">Reference proteome</keyword>
<dbReference type="EMBL" id="AFGF01000121">
    <property type="protein sequence ID" value="EGO63289.1"/>
    <property type="molecule type" value="Genomic_DNA"/>
</dbReference>
<accession>F7NKU6</accession>
<dbReference type="RefSeq" id="WP_004096632.1">
    <property type="nucleotide sequence ID" value="NZ_AFGF01000121.1"/>
</dbReference>
<protein>
    <submittedName>
        <fullName evidence="1">Uncharacterized protein</fullName>
    </submittedName>
</protein>
<dbReference type="AlphaFoldDB" id="F7NKU6"/>
<name>F7NKU6_9FIRM</name>
<proteinExistence type="predicted"/>
<organism evidence="1 2">
    <name type="scientific">Acetonema longum DSM 6540</name>
    <dbReference type="NCBI Taxonomy" id="1009370"/>
    <lineage>
        <taxon>Bacteria</taxon>
        <taxon>Bacillati</taxon>
        <taxon>Bacillota</taxon>
        <taxon>Negativicutes</taxon>
        <taxon>Acetonemataceae</taxon>
        <taxon>Acetonema</taxon>
    </lineage>
</organism>
<dbReference type="OrthoDB" id="1634011at2"/>
<comment type="caution">
    <text evidence="1">The sequence shown here is derived from an EMBL/GenBank/DDBJ whole genome shotgun (WGS) entry which is preliminary data.</text>
</comment>
<dbReference type="eggNOG" id="ENOG50315Q4">
    <property type="taxonomic scope" value="Bacteria"/>
</dbReference>
<evidence type="ECO:0000313" key="1">
    <source>
        <dbReference type="EMBL" id="EGO63289.1"/>
    </source>
</evidence>
<gene>
    <name evidence="1" type="ORF">ALO_13574</name>
</gene>
<dbReference type="Proteomes" id="UP000003240">
    <property type="component" value="Unassembled WGS sequence"/>
</dbReference>
<reference evidence="1 2" key="1">
    <citation type="journal article" date="2011" name="EMBO J.">
        <title>Structural diversity of bacterial flagellar motors.</title>
        <authorList>
            <person name="Chen S."/>
            <person name="Beeby M."/>
            <person name="Murphy G.E."/>
            <person name="Leadbetter J.R."/>
            <person name="Hendrixson D.R."/>
            <person name="Briegel A."/>
            <person name="Li Z."/>
            <person name="Shi J."/>
            <person name="Tocheva E.I."/>
            <person name="Muller A."/>
            <person name="Dobro M.J."/>
            <person name="Jensen G.J."/>
        </authorList>
    </citation>
    <scope>NUCLEOTIDE SEQUENCE [LARGE SCALE GENOMIC DNA]</scope>
    <source>
        <strain evidence="1 2">DSM 6540</strain>
    </source>
</reference>